<evidence type="ECO:0000313" key="17">
    <source>
        <dbReference type="Proteomes" id="UP000037069"/>
    </source>
</evidence>
<evidence type="ECO:0000256" key="8">
    <source>
        <dbReference type="ARBA" id="ARBA00022840"/>
    </source>
</evidence>
<dbReference type="EMBL" id="JRES01001143">
    <property type="protein sequence ID" value="KNC25175.1"/>
    <property type="molecule type" value="Genomic_DNA"/>
</dbReference>
<comment type="caution">
    <text evidence="16">The sequence shown here is derived from an EMBL/GenBank/DDBJ whole genome shotgun (WGS) entry which is preliminary data.</text>
</comment>
<dbReference type="InterPro" id="IPR000719">
    <property type="entry name" value="Prot_kinase_dom"/>
</dbReference>
<dbReference type="FunFam" id="1.10.510.10:FF:000117">
    <property type="entry name" value="dual specificity tyrosine-phosphorylation-regulated kinase 1A isoform X1"/>
    <property type="match status" value="1"/>
</dbReference>
<feature type="compositionally biased region" description="Polar residues" evidence="14">
    <location>
        <begin position="701"/>
        <end position="713"/>
    </location>
</feature>
<dbReference type="PROSITE" id="PS00108">
    <property type="entry name" value="PROTEIN_KINASE_ST"/>
    <property type="match status" value="1"/>
</dbReference>
<dbReference type="Gene3D" id="3.30.200.20">
    <property type="entry name" value="Phosphorylase Kinase, domain 1"/>
    <property type="match status" value="1"/>
</dbReference>
<evidence type="ECO:0000256" key="10">
    <source>
        <dbReference type="ARBA" id="ARBA00049003"/>
    </source>
</evidence>
<evidence type="ECO:0000256" key="9">
    <source>
        <dbReference type="ARBA" id="ARBA00023242"/>
    </source>
</evidence>
<organism evidence="16 17">
    <name type="scientific">Lucilia cuprina</name>
    <name type="common">Green bottle fly</name>
    <name type="synonym">Australian sheep blowfly</name>
    <dbReference type="NCBI Taxonomy" id="7375"/>
    <lineage>
        <taxon>Eukaryota</taxon>
        <taxon>Metazoa</taxon>
        <taxon>Ecdysozoa</taxon>
        <taxon>Arthropoda</taxon>
        <taxon>Hexapoda</taxon>
        <taxon>Insecta</taxon>
        <taxon>Pterygota</taxon>
        <taxon>Neoptera</taxon>
        <taxon>Endopterygota</taxon>
        <taxon>Diptera</taxon>
        <taxon>Brachycera</taxon>
        <taxon>Muscomorpha</taxon>
        <taxon>Oestroidea</taxon>
        <taxon>Calliphoridae</taxon>
        <taxon>Luciliinae</taxon>
        <taxon>Lucilia</taxon>
    </lineage>
</organism>
<dbReference type="PANTHER" id="PTHR24058:SF28">
    <property type="entry name" value="SERINE_THREONINE-PROTEIN KINASE MINIBRAIN"/>
    <property type="match status" value="1"/>
</dbReference>
<evidence type="ECO:0000256" key="4">
    <source>
        <dbReference type="ARBA" id="ARBA00022527"/>
    </source>
</evidence>
<feature type="compositionally biased region" description="Low complexity" evidence="14">
    <location>
        <begin position="714"/>
        <end position="734"/>
    </location>
</feature>
<feature type="domain" description="Protein kinase" evidence="15">
    <location>
        <begin position="375"/>
        <end position="695"/>
    </location>
</feature>
<evidence type="ECO:0000256" key="11">
    <source>
        <dbReference type="ARBA" id="ARBA00049308"/>
    </source>
</evidence>
<proteinExistence type="inferred from homology"/>
<keyword evidence="5" id="KW-0808">Transferase</keyword>
<evidence type="ECO:0000256" key="14">
    <source>
        <dbReference type="SAM" id="MobiDB-lite"/>
    </source>
</evidence>
<dbReference type="OrthoDB" id="9332038at2759"/>
<dbReference type="AlphaFoldDB" id="A0A0L0BYS3"/>
<comment type="similarity">
    <text evidence="2">Belongs to the protein kinase superfamily. CMGC Ser/Thr protein kinase family. MNB/DYRK subfamily.</text>
</comment>
<keyword evidence="6 13" id="KW-0547">Nucleotide-binding</keyword>
<dbReference type="GO" id="GO:0005634">
    <property type="term" value="C:nucleus"/>
    <property type="evidence" value="ECO:0007669"/>
    <property type="project" value="UniProtKB-SubCell"/>
</dbReference>
<dbReference type="FunFam" id="3.30.200.20:FF:000087">
    <property type="entry name" value="Dual specificity tyrosine-phosphorylation-regulated kinase 1A"/>
    <property type="match status" value="1"/>
</dbReference>
<dbReference type="GO" id="GO:0005524">
    <property type="term" value="F:ATP binding"/>
    <property type="evidence" value="ECO:0007669"/>
    <property type="project" value="UniProtKB-UniRule"/>
</dbReference>
<keyword evidence="4" id="KW-0723">Serine/threonine-protein kinase</keyword>
<evidence type="ECO:0000256" key="6">
    <source>
        <dbReference type="ARBA" id="ARBA00022741"/>
    </source>
</evidence>
<feature type="compositionally biased region" description="Low complexity" evidence="14">
    <location>
        <begin position="18"/>
        <end position="40"/>
    </location>
</feature>
<dbReference type="Pfam" id="PF00069">
    <property type="entry name" value="Pkinase"/>
    <property type="match status" value="1"/>
</dbReference>
<comment type="subcellular location">
    <subcellularLocation>
        <location evidence="1">Nucleus</location>
    </subcellularLocation>
</comment>
<evidence type="ECO:0000256" key="3">
    <source>
        <dbReference type="ARBA" id="ARBA00013203"/>
    </source>
</evidence>
<feature type="region of interest" description="Disordered" evidence="14">
    <location>
        <begin position="823"/>
        <end position="862"/>
    </location>
</feature>
<reference evidence="16 17" key="1">
    <citation type="journal article" date="2015" name="Nat. Commun.">
        <title>Lucilia cuprina genome unlocks parasitic fly biology to underpin future interventions.</title>
        <authorList>
            <person name="Anstead C.A."/>
            <person name="Korhonen P.K."/>
            <person name="Young N.D."/>
            <person name="Hall R.S."/>
            <person name="Jex A.R."/>
            <person name="Murali S.C."/>
            <person name="Hughes D.S."/>
            <person name="Lee S.F."/>
            <person name="Perry T."/>
            <person name="Stroehlein A.J."/>
            <person name="Ansell B.R."/>
            <person name="Breugelmans B."/>
            <person name="Hofmann A."/>
            <person name="Qu J."/>
            <person name="Dugan S."/>
            <person name="Lee S.L."/>
            <person name="Chao H."/>
            <person name="Dinh H."/>
            <person name="Han Y."/>
            <person name="Doddapaneni H.V."/>
            <person name="Worley K.C."/>
            <person name="Muzny D.M."/>
            <person name="Ioannidis P."/>
            <person name="Waterhouse R.M."/>
            <person name="Zdobnov E.M."/>
            <person name="James P.J."/>
            <person name="Bagnall N.H."/>
            <person name="Kotze A.C."/>
            <person name="Gibbs R.A."/>
            <person name="Richards S."/>
            <person name="Batterham P."/>
            <person name="Gasser R.B."/>
        </authorList>
    </citation>
    <scope>NUCLEOTIDE SEQUENCE [LARGE SCALE GENOMIC DNA]</scope>
    <source>
        <strain evidence="16 17">LS</strain>
        <tissue evidence="16">Full body</tissue>
    </source>
</reference>
<feature type="region of interest" description="Disordered" evidence="14">
    <location>
        <begin position="1"/>
        <end position="44"/>
    </location>
</feature>
<keyword evidence="7 16" id="KW-0418">Kinase</keyword>
<dbReference type="GO" id="GO:0004674">
    <property type="term" value="F:protein serine/threonine kinase activity"/>
    <property type="evidence" value="ECO:0007669"/>
    <property type="project" value="UniProtKB-KW"/>
</dbReference>
<accession>A0A0L0BYS3</accession>
<sequence length="862" mass="96211">MYRLEDTSGAAMDKAKQKSATAAQTSSMPDSTTSPTNSTMILTPDSPSKTLQIKQLNKSNINFNQNKTIINTNNNNSNNIFPYNNNNKIVDWEMQNNGISQNAQYAQHSNSISSSNGNNNNNYHNKKNNHIIVLDDKHQRDQHHQHTVGLSNSVRLIGGYDANDVADVDNQHINVEGDNAVVIGDDDDTIDGLVTFYCNANDAENDNDHIANINDRMLVDQEVARSHQLLRNLSAAYVSSAAAAVEAGSGSGRQRHAPLYGRFVGEEELPATHRDVMHHRSSPTSSSEVRAMQARIPTHFRDPATAPLRKLSVDLIKTYKHINEVYYAKKKRRAQQTQGEDDSSNKKERKLYNDGYDDDNHDYIIKHGERFLDRYEIDSLIGKGSFGQVVKAYDHEEQGYVAIKIIKNKKPFLNQAQIEVKLLEMMNRADAENKYYIVKLKRHFMWRNHLCLVFELLSYNLYDLLRNTNFRGVSLNLTRKFAQQLCTALLFLSTPELNIIHCDLKPENILLCNPKRSAIKIVDFGSSCQLGQRIYQYIQSRFYRSPEVLLGIPYDLAIDMWSLGCILVEMHTGEPLFSGCNEVDQMNKIVEVLGMPPKYLLDQAHKTRKFFDKIVSDGSYVLKKSQNGRKYKPPGSRKLHDILGVETGGPGGRRMDEPGHSVADYLKFKDLILRMLDFDPKTRVTPYYALQHNFFKRTTDEGTNTGAGSVQTGSIAISSPSVSSTSSSTAALVPGGQMVPVSAVQHSEQQSHGKEHIITQQQQQQQQIQHSTSLKSSASSTSSSTTSIASSGSNTTTSAAATAAANRSLINKNTTISTLTSTSTANTMGQTAPPPPHQQQQQTHPQHQQQQQSTHGTIHHLV</sequence>
<feature type="compositionally biased region" description="Low complexity" evidence="14">
    <location>
        <begin position="838"/>
        <end position="856"/>
    </location>
</feature>
<dbReference type="Proteomes" id="UP000037069">
    <property type="component" value="Unassembled WGS sequence"/>
</dbReference>
<dbReference type="STRING" id="7375.A0A0L0BYS3"/>
<feature type="compositionally biased region" description="Low complexity" evidence="14">
    <location>
        <begin position="758"/>
        <end position="796"/>
    </location>
</feature>
<evidence type="ECO:0000256" key="1">
    <source>
        <dbReference type="ARBA" id="ARBA00004123"/>
    </source>
</evidence>
<dbReference type="Gene3D" id="1.10.510.10">
    <property type="entry name" value="Transferase(Phosphotransferase) domain 1"/>
    <property type="match status" value="1"/>
</dbReference>
<dbReference type="SUPFAM" id="SSF56112">
    <property type="entry name" value="Protein kinase-like (PK-like)"/>
    <property type="match status" value="1"/>
</dbReference>
<dbReference type="InterPro" id="IPR050494">
    <property type="entry name" value="Ser_Thr_dual-spec_kinase"/>
</dbReference>
<feature type="compositionally biased region" description="Basic and acidic residues" evidence="14">
    <location>
        <begin position="343"/>
        <end position="352"/>
    </location>
</feature>
<dbReference type="EC" id="2.7.12.1" evidence="3"/>
<comment type="catalytic activity">
    <reaction evidence="12">
        <text>L-tyrosyl-[protein] + ATP = O-phospho-L-tyrosyl-[protein] + ADP + H(+)</text>
        <dbReference type="Rhea" id="RHEA:10596"/>
        <dbReference type="Rhea" id="RHEA-COMP:10136"/>
        <dbReference type="Rhea" id="RHEA-COMP:20101"/>
        <dbReference type="ChEBI" id="CHEBI:15378"/>
        <dbReference type="ChEBI" id="CHEBI:30616"/>
        <dbReference type="ChEBI" id="CHEBI:46858"/>
        <dbReference type="ChEBI" id="CHEBI:61978"/>
        <dbReference type="ChEBI" id="CHEBI:456216"/>
        <dbReference type="EC" id="2.7.12.1"/>
    </reaction>
</comment>
<evidence type="ECO:0000313" key="16">
    <source>
        <dbReference type="EMBL" id="KNC25175.1"/>
    </source>
</evidence>
<dbReference type="PROSITE" id="PS50011">
    <property type="entry name" value="PROTEIN_KINASE_DOM"/>
    <property type="match status" value="1"/>
</dbReference>
<comment type="catalytic activity">
    <reaction evidence="10">
        <text>L-seryl-[protein] + ATP = O-phospho-L-seryl-[protein] + ADP + H(+)</text>
        <dbReference type="Rhea" id="RHEA:17989"/>
        <dbReference type="Rhea" id="RHEA-COMP:9863"/>
        <dbReference type="Rhea" id="RHEA-COMP:11604"/>
        <dbReference type="ChEBI" id="CHEBI:15378"/>
        <dbReference type="ChEBI" id="CHEBI:29999"/>
        <dbReference type="ChEBI" id="CHEBI:30616"/>
        <dbReference type="ChEBI" id="CHEBI:83421"/>
        <dbReference type="ChEBI" id="CHEBI:456216"/>
        <dbReference type="EC" id="2.7.12.1"/>
    </reaction>
</comment>
<evidence type="ECO:0000256" key="12">
    <source>
        <dbReference type="ARBA" id="ARBA00051680"/>
    </source>
</evidence>
<name>A0A0L0BYS3_LUCCU</name>
<evidence type="ECO:0000256" key="7">
    <source>
        <dbReference type="ARBA" id="ARBA00022777"/>
    </source>
</evidence>
<dbReference type="GO" id="GO:0004712">
    <property type="term" value="F:protein serine/threonine/tyrosine kinase activity"/>
    <property type="evidence" value="ECO:0007669"/>
    <property type="project" value="UniProtKB-EC"/>
</dbReference>
<feature type="region of interest" description="Disordered" evidence="14">
    <location>
        <begin position="330"/>
        <end position="354"/>
    </location>
</feature>
<dbReference type="InterPro" id="IPR044131">
    <property type="entry name" value="PKc_DYR1A/1B"/>
</dbReference>
<comment type="catalytic activity">
    <reaction evidence="11">
        <text>L-threonyl-[protein] + ATP = O-phospho-L-threonyl-[protein] + ADP + H(+)</text>
        <dbReference type="Rhea" id="RHEA:46608"/>
        <dbReference type="Rhea" id="RHEA-COMP:11060"/>
        <dbReference type="Rhea" id="RHEA-COMP:11605"/>
        <dbReference type="ChEBI" id="CHEBI:15378"/>
        <dbReference type="ChEBI" id="CHEBI:30013"/>
        <dbReference type="ChEBI" id="CHEBI:30616"/>
        <dbReference type="ChEBI" id="CHEBI:61977"/>
        <dbReference type="ChEBI" id="CHEBI:456216"/>
        <dbReference type="EC" id="2.7.12.1"/>
    </reaction>
</comment>
<dbReference type="InterPro" id="IPR011009">
    <property type="entry name" value="Kinase-like_dom_sf"/>
</dbReference>
<feature type="binding site" evidence="13">
    <location>
        <position position="404"/>
    </location>
    <ligand>
        <name>ATP</name>
        <dbReference type="ChEBI" id="CHEBI:30616"/>
    </ligand>
</feature>
<dbReference type="PANTHER" id="PTHR24058">
    <property type="entry name" value="DUAL SPECIFICITY PROTEIN KINASE"/>
    <property type="match status" value="1"/>
</dbReference>
<keyword evidence="17" id="KW-1185">Reference proteome</keyword>
<evidence type="ECO:0000256" key="2">
    <source>
        <dbReference type="ARBA" id="ARBA00008867"/>
    </source>
</evidence>
<evidence type="ECO:0000259" key="15">
    <source>
        <dbReference type="PROSITE" id="PS50011"/>
    </source>
</evidence>
<keyword evidence="9" id="KW-0539">Nucleus</keyword>
<feature type="region of interest" description="Disordered" evidence="14">
    <location>
        <begin position="698"/>
        <end position="796"/>
    </location>
</feature>
<dbReference type="SMART" id="SM00220">
    <property type="entry name" value="S_TKc"/>
    <property type="match status" value="1"/>
</dbReference>
<gene>
    <name evidence="16" type="ORF">FF38_08216</name>
</gene>
<dbReference type="InterPro" id="IPR008271">
    <property type="entry name" value="Ser/Thr_kinase_AS"/>
</dbReference>
<dbReference type="CDD" id="cd14226">
    <property type="entry name" value="PKc_DYRK1"/>
    <property type="match status" value="1"/>
</dbReference>
<evidence type="ECO:0000256" key="5">
    <source>
        <dbReference type="ARBA" id="ARBA00022679"/>
    </source>
</evidence>
<evidence type="ECO:0000256" key="13">
    <source>
        <dbReference type="PROSITE-ProRule" id="PRU10141"/>
    </source>
</evidence>
<keyword evidence="8 13" id="KW-0067">ATP-binding</keyword>
<dbReference type="InterPro" id="IPR017441">
    <property type="entry name" value="Protein_kinase_ATP_BS"/>
</dbReference>
<dbReference type="PROSITE" id="PS00107">
    <property type="entry name" value="PROTEIN_KINASE_ATP"/>
    <property type="match status" value="1"/>
</dbReference>
<protein>
    <recommendedName>
        <fullName evidence="3">dual-specificity kinase</fullName>
        <ecNumber evidence="3">2.7.12.1</ecNumber>
    </recommendedName>
</protein>